<accession>A0A8T2MTU3</accession>
<proteinExistence type="predicted"/>
<organism evidence="1 2">
    <name type="scientific">Albula glossodonta</name>
    <name type="common">roundjaw bonefish</name>
    <dbReference type="NCBI Taxonomy" id="121402"/>
    <lineage>
        <taxon>Eukaryota</taxon>
        <taxon>Metazoa</taxon>
        <taxon>Chordata</taxon>
        <taxon>Craniata</taxon>
        <taxon>Vertebrata</taxon>
        <taxon>Euteleostomi</taxon>
        <taxon>Actinopterygii</taxon>
        <taxon>Neopterygii</taxon>
        <taxon>Teleostei</taxon>
        <taxon>Albuliformes</taxon>
        <taxon>Albulidae</taxon>
        <taxon>Albula</taxon>
    </lineage>
</organism>
<name>A0A8T2MTU3_9TELE</name>
<dbReference type="EMBL" id="JAFBMS010000326">
    <property type="protein sequence ID" value="KAG9331484.1"/>
    <property type="molecule type" value="Genomic_DNA"/>
</dbReference>
<reference evidence="1" key="1">
    <citation type="thesis" date="2021" institute="BYU ScholarsArchive" country="Provo, UT, USA">
        <title>Applications of and Algorithms for Genome Assembly and Genomic Analyses with an Emphasis on Marine Teleosts.</title>
        <authorList>
            <person name="Pickett B.D."/>
        </authorList>
    </citation>
    <scope>NUCLEOTIDE SEQUENCE</scope>
    <source>
        <strain evidence="1">HI-2016</strain>
    </source>
</reference>
<dbReference type="Proteomes" id="UP000824540">
    <property type="component" value="Unassembled WGS sequence"/>
</dbReference>
<gene>
    <name evidence="1" type="ORF">JZ751_018885</name>
</gene>
<protein>
    <submittedName>
        <fullName evidence="1">Uncharacterized protein</fullName>
    </submittedName>
</protein>
<dbReference type="AlphaFoldDB" id="A0A8T2MTU3"/>
<evidence type="ECO:0000313" key="2">
    <source>
        <dbReference type="Proteomes" id="UP000824540"/>
    </source>
</evidence>
<comment type="caution">
    <text evidence="1">The sequence shown here is derived from an EMBL/GenBank/DDBJ whole genome shotgun (WGS) entry which is preliminary data.</text>
</comment>
<evidence type="ECO:0000313" key="1">
    <source>
        <dbReference type="EMBL" id="KAG9331484.1"/>
    </source>
</evidence>
<sequence>MRLSMRWQITSRTLWMSLLRHRTMTWSFPSGSPLRQVDPNATTGRANAGCTRTMASACTASSLESSLPSSTSTLTCQT</sequence>
<keyword evidence="2" id="KW-1185">Reference proteome</keyword>